<dbReference type="InterPro" id="IPR050870">
    <property type="entry name" value="FAST_kinase"/>
</dbReference>
<dbReference type="GO" id="GO:0005759">
    <property type="term" value="C:mitochondrial matrix"/>
    <property type="evidence" value="ECO:0007669"/>
    <property type="project" value="TreeGrafter"/>
</dbReference>
<feature type="compositionally biased region" description="Low complexity" evidence="1">
    <location>
        <begin position="571"/>
        <end position="590"/>
    </location>
</feature>
<keyword evidence="3" id="KW-1185">Reference proteome</keyword>
<dbReference type="EMBL" id="BEGY01000093">
    <property type="protein sequence ID" value="GAX83161.1"/>
    <property type="molecule type" value="Genomic_DNA"/>
</dbReference>
<dbReference type="PANTHER" id="PTHR21228">
    <property type="entry name" value="FAST LEU-RICH DOMAIN-CONTAINING"/>
    <property type="match status" value="1"/>
</dbReference>
<dbReference type="GO" id="GO:0003723">
    <property type="term" value="F:RNA binding"/>
    <property type="evidence" value="ECO:0007669"/>
    <property type="project" value="TreeGrafter"/>
</dbReference>
<evidence type="ECO:0008006" key="4">
    <source>
        <dbReference type="Google" id="ProtNLM"/>
    </source>
</evidence>
<dbReference type="PANTHER" id="PTHR21228:SF40">
    <property type="entry name" value="LD45607P"/>
    <property type="match status" value="1"/>
</dbReference>
<protein>
    <recommendedName>
        <fullName evidence="4">RAP domain-containing protein</fullName>
    </recommendedName>
</protein>
<feature type="region of interest" description="Disordered" evidence="1">
    <location>
        <begin position="52"/>
        <end position="92"/>
    </location>
</feature>
<dbReference type="GO" id="GO:0000963">
    <property type="term" value="P:mitochondrial RNA processing"/>
    <property type="evidence" value="ECO:0007669"/>
    <property type="project" value="TreeGrafter"/>
</dbReference>
<gene>
    <name evidence="2" type="ORF">CEUSTIGMA_g10587.t1</name>
</gene>
<dbReference type="AlphaFoldDB" id="A0A250XJ94"/>
<reference evidence="2 3" key="1">
    <citation type="submission" date="2017-08" db="EMBL/GenBank/DDBJ databases">
        <title>Acidophilic green algal genome provides insights into adaptation to an acidic environment.</title>
        <authorList>
            <person name="Hirooka S."/>
            <person name="Hirose Y."/>
            <person name="Kanesaki Y."/>
            <person name="Higuchi S."/>
            <person name="Fujiwara T."/>
            <person name="Onuma R."/>
            <person name="Era A."/>
            <person name="Ohbayashi R."/>
            <person name="Uzuka A."/>
            <person name="Nozaki H."/>
            <person name="Yoshikawa H."/>
            <person name="Miyagishima S.Y."/>
        </authorList>
    </citation>
    <scope>NUCLEOTIDE SEQUENCE [LARGE SCALE GENOMIC DNA]</scope>
    <source>
        <strain evidence="2 3">NIES-2499</strain>
    </source>
</reference>
<feature type="region of interest" description="Disordered" evidence="1">
    <location>
        <begin position="563"/>
        <end position="594"/>
    </location>
</feature>
<dbReference type="Proteomes" id="UP000232323">
    <property type="component" value="Unassembled WGS sequence"/>
</dbReference>
<evidence type="ECO:0000256" key="1">
    <source>
        <dbReference type="SAM" id="MobiDB-lite"/>
    </source>
</evidence>
<organism evidence="2 3">
    <name type="scientific">Chlamydomonas eustigma</name>
    <dbReference type="NCBI Taxonomy" id="1157962"/>
    <lineage>
        <taxon>Eukaryota</taxon>
        <taxon>Viridiplantae</taxon>
        <taxon>Chlorophyta</taxon>
        <taxon>core chlorophytes</taxon>
        <taxon>Chlorophyceae</taxon>
        <taxon>CS clade</taxon>
        <taxon>Chlamydomonadales</taxon>
        <taxon>Chlamydomonadaceae</taxon>
        <taxon>Chlamydomonas</taxon>
    </lineage>
</organism>
<dbReference type="OrthoDB" id="2019031at2759"/>
<dbReference type="GO" id="GO:0035770">
    <property type="term" value="C:ribonucleoprotein granule"/>
    <property type="evidence" value="ECO:0007669"/>
    <property type="project" value="TreeGrafter"/>
</dbReference>
<evidence type="ECO:0000313" key="2">
    <source>
        <dbReference type="EMBL" id="GAX83161.1"/>
    </source>
</evidence>
<sequence>MITVGHRPHTVGLASNSCRRDLVYINERFIIPHANFSRHTVCYVVTEDTATSSTPADLGRRKVQDHEHTKQHDRDSSKRRKRDSMHPNPRHLTFQICDTHTVQELNRLVSCNSSYMNAIHVAAALVRLANLEYIDERLHESLDGVSAPEVASQHAQAESLQAAKGDASELLSRLGAMYVEFCELGAYCGARQHANVAWALGKCAHLPQPIDLLQTLNRELLADDSRRLKSAVPQEISNLALGLAKVCYTDPNIWSAISSVATSPKILTSFKPQELANLAWTCVSGPQQDQTAVQELLLAVVQQSAGQVAHFRPQELASVLRAVAKRSLPDQGRLLDAAAAHCLSLLSSKEHKYYFRLNSQDLANLIWAFAKVGYRNETLLEVLGDAVTASFSLPPPSSTRQSFPTTTSDPYSRLSPLKPQELSIVLWAYATLQYNHEGVLWRAMHHLTLRSSQLSPQSLANACWAAGRMLRLRLSQPARPAESYELHHGHNRGFTERSRPAIEEPHGIFRFLGSMTSAAASKTSFSGQQISNTLWGLVQILQSCWVPSSRTISSDAPVALIHSQDKQDDTSSGSRGASSSSSSSSDSARSVQRQLREGLKPLERAASLQVGAMAPIALAQVAWAGSVLHQSRQQDRGYRNQQQLQQQHWQHASSSQQLAEAVSSEALSRIDQFGAQELCTLVHSLAQAGWPADWALFQAVADAAVPLLRNGEFTPAGMANLVWAYGMQEHRHETLAQAVTQAALPVLRDFGLVELANLLWGLYRLYGLQDPALLKQAASVLNHGMYLREGTLTCYKKEDALQVQQQQSWEGNMVMESSTQYGSIPDMRGVSLSKGNPTIRPSRNIGMSLSVIAWCFARSRYCDSQLYNTLALRVIPHLHCIPPYNLTQLLWAMCAQGVRNAPLLDAAAEILIERVASSQFLKARKGYVLQELDDTQGYRQPHWDSFNMSTSSDASLNQESLHPGDTSVVMWVYAKLRYVKPRLFTAILNQALSPDRSVTQLNASGWRRLAWACSTLGLPEEDAVVERLQQRMRRESSKQVWQVSYEGLKHDRIGSDVSVPVQERVDDVPHVSVSFCGNGGDDVSRGPTDVIQGVESSSGFLTSAVRSEKKELNSWRSRALMRKGKKNYTVDLDEDEGDSYRDSEEGVFEQNWEHKEKVVVPSLLVRPSLRVKQDTYIEFM</sequence>
<dbReference type="GO" id="GO:0044528">
    <property type="term" value="P:regulation of mitochondrial mRNA stability"/>
    <property type="evidence" value="ECO:0007669"/>
    <property type="project" value="TreeGrafter"/>
</dbReference>
<accession>A0A250XJ94</accession>
<feature type="compositionally biased region" description="Basic and acidic residues" evidence="1">
    <location>
        <begin position="58"/>
        <end position="76"/>
    </location>
</feature>
<evidence type="ECO:0000313" key="3">
    <source>
        <dbReference type="Proteomes" id="UP000232323"/>
    </source>
</evidence>
<proteinExistence type="predicted"/>
<comment type="caution">
    <text evidence="2">The sequence shown here is derived from an EMBL/GenBank/DDBJ whole genome shotgun (WGS) entry which is preliminary data.</text>
</comment>
<name>A0A250XJ94_9CHLO</name>